<accession>A0ABQ9II33</accession>
<evidence type="ECO:0000313" key="1">
    <source>
        <dbReference type="EMBL" id="KAJ8896001.1"/>
    </source>
</evidence>
<dbReference type="EMBL" id="JARBHB010000001">
    <property type="protein sequence ID" value="KAJ8896001.1"/>
    <property type="molecule type" value="Genomic_DNA"/>
</dbReference>
<comment type="caution">
    <text evidence="1">The sequence shown here is derived from an EMBL/GenBank/DDBJ whole genome shotgun (WGS) entry which is preliminary data.</text>
</comment>
<gene>
    <name evidence="1" type="ORF">PR048_001342</name>
</gene>
<sequence length="73" mass="8551">MVQSTPTVKYFSVHKKTFSEEFPCILPSRKGEHFAFRSLKVDIVKYVNTNKHADTVQCVESNKKLDVFHYTNR</sequence>
<reference evidence="1 2" key="1">
    <citation type="submission" date="2023-02" db="EMBL/GenBank/DDBJ databases">
        <title>LHISI_Scaffold_Assembly.</title>
        <authorList>
            <person name="Stuart O.P."/>
            <person name="Cleave R."/>
            <person name="Magrath M.J.L."/>
            <person name="Mikheyev A.S."/>
        </authorList>
    </citation>
    <scope>NUCLEOTIDE SEQUENCE [LARGE SCALE GENOMIC DNA]</scope>
    <source>
        <strain evidence="1">Daus_M_001</strain>
        <tissue evidence="1">Leg muscle</tissue>
    </source>
</reference>
<protein>
    <submittedName>
        <fullName evidence="1">Uncharacterized protein</fullName>
    </submittedName>
</protein>
<evidence type="ECO:0000313" key="2">
    <source>
        <dbReference type="Proteomes" id="UP001159363"/>
    </source>
</evidence>
<organism evidence="1 2">
    <name type="scientific">Dryococelus australis</name>
    <dbReference type="NCBI Taxonomy" id="614101"/>
    <lineage>
        <taxon>Eukaryota</taxon>
        <taxon>Metazoa</taxon>
        <taxon>Ecdysozoa</taxon>
        <taxon>Arthropoda</taxon>
        <taxon>Hexapoda</taxon>
        <taxon>Insecta</taxon>
        <taxon>Pterygota</taxon>
        <taxon>Neoptera</taxon>
        <taxon>Polyneoptera</taxon>
        <taxon>Phasmatodea</taxon>
        <taxon>Verophasmatodea</taxon>
        <taxon>Anareolatae</taxon>
        <taxon>Phasmatidae</taxon>
        <taxon>Eurycanthinae</taxon>
        <taxon>Dryococelus</taxon>
    </lineage>
</organism>
<keyword evidence="2" id="KW-1185">Reference proteome</keyword>
<proteinExistence type="predicted"/>
<dbReference type="Proteomes" id="UP001159363">
    <property type="component" value="Chromosome 1"/>
</dbReference>
<name>A0ABQ9II33_9NEOP</name>